<feature type="compositionally biased region" description="Basic and acidic residues" evidence="1">
    <location>
        <begin position="21"/>
        <end position="31"/>
    </location>
</feature>
<evidence type="ECO:0000313" key="3">
    <source>
        <dbReference type="Proteomes" id="UP001430953"/>
    </source>
</evidence>
<feature type="region of interest" description="Disordered" evidence="1">
    <location>
        <begin position="1"/>
        <end position="51"/>
    </location>
</feature>
<evidence type="ECO:0000313" key="2">
    <source>
        <dbReference type="EMBL" id="KAL0119068.1"/>
    </source>
</evidence>
<gene>
    <name evidence="2" type="ORF">PUN28_009591</name>
</gene>
<protein>
    <submittedName>
        <fullName evidence="2">Uncharacterized protein</fullName>
    </submittedName>
</protein>
<accession>A0AAW2FTE4</accession>
<proteinExistence type="predicted"/>
<reference evidence="2 3" key="1">
    <citation type="submission" date="2023-03" db="EMBL/GenBank/DDBJ databases">
        <title>High recombination rates correlate with genetic variation in Cardiocondyla obscurior ants.</title>
        <authorList>
            <person name="Errbii M."/>
        </authorList>
    </citation>
    <scope>NUCLEOTIDE SEQUENCE [LARGE SCALE GENOMIC DNA]</scope>
    <source>
        <strain evidence="2">Alpha-2009</strain>
        <tissue evidence="2">Whole body</tissue>
    </source>
</reference>
<organism evidence="2 3">
    <name type="scientific">Cardiocondyla obscurior</name>
    <dbReference type="NCBI Taxonomy" id="286306"/>
    <lineage>
        <taxon>Eukaryota</taxon>
        <taxon>Metazoa</taxon>
        <taxon>Ecdysozoa</taxon>
        <taxon>Arthropoda</taxon>
        <taxon>Hexapoda</taxon>
        <taxon>Insecta</taxon>
        <taxon>Pterygota</taxon>
        <taxon>Neoptera</taxon>
        <taxon>Endopterygota</taxon>
        <taxon>Hymenoptera</taxon>
        <taxon>Apocrita</taxon>
        <taxon>Aculeata</taxon>
        <taxon>Formicoidea</taxon>
        <taxon>Formicidae</taxon>
        <taxon>Myrmicinae</taxon>
        <taxon>Cardiocondyla</taxon>
    </lineage>
</organism>
<dbReference type="Proteomes" id="UP001430953">
    <property type="component" value="Unassembled WGS sequence"/>
</dbReference>
<dbReference type="AlphaFoldDB" id="A0AAW2FTE4"/>
<keyword evidence="3" id="KW-1185">Reference proteome</keyword>
<dbReference type="EMBL" id="JADYXP020000008">
    <property type="protein sequence ID" value="KAL0119068.1"/>
    <property type="molecule type" value="Genomic_DNA"/>
</dbReference>
<feature type="region of interest" description="Disordered" evidence="1">
    <location>
        <begin position="73"/>
        <end position="93"/>
    </location>
</feature>
<sequence>MRASNPARTIIAIPLSAFRSPRPDNSPRKEPSPSVRSLRRRMRSANRATRSYHEKAKCKNFVCLGLADCRFPRRRPGERARGSFAGTRDSPGL</sequence>
<evidence type="ECO:0000256" key="1">
    <source>
        <dbReference type="SAM" id="MobiDB-lite"/>
    </source>
</evidence>
<comment type="caution">
    <text evidence="2">The sequence shown here is derived from an EMBL/GenBank/DDBJ whole genome shotgun (WGS) entry which is preliminary data.</text>
</comment>
<name>A0AAW2FTE4_9HYME</name>